<dbReference type="InterPro" id="IPR010071">
    <property type="entry name" value="AA_adenyl_dom"/>
</dbReference>
<dbReference type="FunFam" id="3.40.50.12780:FF:000012">
    <property type="entry name" value="Non-ribosomal peptide synthetase"/>
    <property type="match status" value="1"/>
</dbReference>
<dbReference type="SUPFAM" id="SSF52777">
    <property type="entry name" value="CoA-dependent acyltransferases"/>
    <property type="match status" value="2"/>
</dbReference>
<dbReference type="InterPro" id="IPR020802">
    <property type="entry name" value="TesA-like"/>
</dbReference>
<dbReference type="SUPFAM" id="SSF47336">
    <property type="entry name" value="ACP-like"/>
    <property type="match status" value="1"/>
</dbReference>
<dbReference type="FunFam" id="3.30.559.30:FF:000001">
    <property type="entry name" value="Non-ribosomal peptide synthetase"/>
    <property type="match status" value="1"/>
</dbReference>
<keyword evidence="2" id="KW-0596">Phosphopantetheine</keyword>
<dbReference type="GO" id="GO:0031177">
    <property type="term" value="F:phosphopantetheine binding"/>
    <property type="evidence" value="ECO:0007669"/>
    <property type="project" value="InterPro"/>
</dbReference>
<dbReference type="InterPro" id="IPR036736">
    <property type="entry name" value="ACP-like_sf"/>
</dbReference>
<dbReference type="Gene3D" id="3.30.559.30">
    <property type="entry name" value="Nonribosomal peptide synthetase, condensation domain"/>
    <property type="match status" value="1"/>
</dbReference>
<dbReference type="EMBL" id="MH005229">
    <property type="protein sequence ID" value="AYW35146.1"/>
    <property type="molecule type" value="Genomic_DNA"/>
</dbReference>
<dbReference type="Pfam" id="PF00975">
    <property type="entry name" value="Thioesterase"/>
    <property type="match status" value="1"/>
</dbReference>
<dbReference type="InterPro" id="IPR029058">
    <property type="entry name" value="AB_hydrolase_fold"/>
</dbReference>
<dbReference type="CDD" id="cd19540">
    <property type="entry name" value="LCL_NRPS-like"/>
    <property type="match status" value="1"/>
</dbReference>
<dbReference type="InterPro" id="IPR023213">
    <property type="entry name" value="CAT-like_dom_sf"/>
</dbReference>
<dbReference type="Pfam" id="PF00668">
    <property type="entry name" value="Condensation"/>
    <property type="match status" value="1"/>
</dbReference>
<dbReference type="PANTHER" id="PTHR45527:SF1">
    <property type="entry name" value="FATTY ACID SYNTHASE"/>
    <property type="match status" value="1"/>
</dbReference>
<dbReference type="InterPro" id="IPR009081">
    <property type="entry name" value="PP-bd_ACP"/>
</dbReference>
<dbReference type="InterPro" id="IPR013217">
    <property type="entry name" value="Methyltransf_12"/>
</dbReference>
<reference evidence="6" key="1">
    <citation type="submission" date="2018-02" db="EMBL/GenBank/DDBJ databases">
        <authorList>
            <person name="Zhang L."/>
        </authorList>
    </citation>
    <scope>NUCLEOTIDE SEQUENCE</scope>
    <source>
        <strain evidence="6">XM-4-3</strain>
    </source>
</reference>
<dbReference type="SUPFAM" id="SSF53474">
    <property type="entry name" value="alpha/beta-Hydrolases"/>
    <property type="match status" value="1"/>
</dbReference>
<dbReference type="GO" id="GO:0008610">
    <property type="term" value="P:lipid biosynthetic process"/>
    <property type="evidence" value="ECO:0007669"/>
    <property type="project" value="UniProtKB-ARBA"/>
</dbReference>
<dbReference type="GO" id="GO:0009403">
    <property type="term" value="P:toxin biosynthetic process"/>
    <property type="evidence" value="ECO:0007669"/>
    <property type="project" value="UniProtKB-ARBA"/>
</dbReference>
<name>A0A3G5EA97_9ACTN</name>
<dbReference type="PANTHER" id="PTHR45527">
    <property type="entry name" value="NONRIBOSOMAL PEPTIDE SYNTHETASE"/>
    <property type="match status" value="1"/>
</dbReference>
<keyword evidence="4" id="KW-0677">Repeat</keyword>
<evidence type="ECO:0000256" key="3">
    <source>
        <dbReference type="ARBA" id="ARBA00022553"/>
    </source>
</evidence>
<dbReference type="NCBIfam" id="TIGR01733">
    <property type="entry name" value="AA-adenyl-dom"/>
    <property type="match status" value="1"/>
</dbReference>
<dbReference type="FunFam" id="2.30.38.10:FF:000001">
    <property type="entry name" value="Non-ribosomal peptide synthetase PvdI"/>
    <property type="match status" value="1"/>
</dbReference>
<dbReference type="SMART" id="SM00824">
    <property type="entry name" value="PKS_TE"/>
    <property type="match status" value="1"/>
</dbReference>
<dbReference type="GO" id="GO:0003824">
    <property type="term" value="F:catalytic activity"/>
    <property type="evidence" value="ECO:0007669"/>
    <property type="project" value="InterPro"/>
</dbReference>
<evidence type="ECO:0000313" key="6">
    <source>
        <dbReference type="EMBL" id="AYW35146.1"/>
    </source>
</evidence>
<evidence type="ECO:0000259" key="5">
    <source>
        <dbReference type="PROSITE" id="PS50075"/>
    </source>
</evidence>
<proteinExistence type="predicted"/>
<dbReference type="FunFam" id="1.10.1200.10:FF:000016">
    <property type="entry name" value="Non-ribosomal peptide synthase"/>
    <property type="match status" value="1"/>
</dbReference>
<dbReference type="SMART" id="SM00823">
    <property type="entry name" value="PKS_PP"/>
    <property type="match status" value="1"/>
</dbReference>
<keyword evidence="3" id="KW-0597">Phosphoprotein</keyword>
<sequence>MIPLSFAQRRMWLLHQLEGASETYNMSAAFRLTGSLDEAALVTAISDLIERHEILRTTYPADGDGEPRQRILPMAEVSPRVPVCDVAPADVAGAVDEAVAHRFDLAAELPVRATLFRCSPREHVLVLVVHHIAMDGSSGAPLVRDLATAYTARRDGRSPDWEPLPVQYKDYTLWQRELLGDIDDPGSLAARQLDYWRTELAGVPQPLTLPLDRPRPAEASSHGDTVDFAVEPAVVARLEKLAAERGTTMSMVLQTALAVLLHKLGGGDDVTIGSPVAGRTDEALDDLVGFFANTLVLRADLSRDPSFTGLLAQVRDKALTAYEHQDLPFETLVEAINPDRSAAYQPLFQVMFAWQNFERRNLELAGLDVEYEQALTSTVKFDLFFSMAVDDSGTLRGDLQYATRLFDRDTAEAITTRFARVLDQLVTDPDMCVGDVDVVDEDERRWLLHGVNDTVEPVLEPGLVGSVARWASVSPDAPAVIGEAGSLSFGELEARANRLAHWLVDRGVGPESLVAVCLPRSVDLVVALLAVLKAGAAYVPIDPDHPRSRIDYIIGDADPVLVLDGDVECSEFPDTAPEVAVSPESTAYVIYTSGSTGNPKGVAVSRGALENFLATMSRRVPLSPEDRLLAVTTVSFDIAALELFLPLISGAAVVLVERETVADPSAVVAVAKRHQITVVQATPAFWQMVLMQQTDAAKGLRVLVGGEALPVPLAEALADQASEVLNVYGPTETTIWSTMAEVEAGSGVAIGSPIGNTQVYVLDAWLRPVPRGVAGELYIAGDGLARGYFGRSALTSGRFVACPFGPAGARMYRTGDLVRFAGDGRLEYIGRTDFQVKVRGFRIELGEIEHVLAQHPGVAQAAVVVREAREGDKRLVGYVVPDPDTPADVDVQVDEWRQVYDDGYTDSGDEALGEDFQLWRSSYDGEPIPRAEMVEWRNAAVARVLAFAPRRVLEIGVGSGLLLAEIVGEVEEYWGTDISGTVVDRVCGQVERAGFGDRVRLSAQAADDVSGLPGGHFDTVVLNSVVQYFPSAGYLEQVLDAATGLLASGGRVVVGDVRNAVTHRVLLEAVQRAAHPHASEEQLRTLVEKAVLAERELVVAPQWFTDWARQRGVAVDIRLKNGRAHNELTRHRYEVVLHKGPADVLDLTGAPALVWGREVSGLDELDGLARRADLADGPVRVTGIPNARLAAEVPVIGDPLDPQEFADWARRQGRDAVLTWSGESVHAFDAVLLPPSRSGHRIISGGFVPHGTGGTIRVNTPALASSIGPLLSELPAYLRERLPDYMVPATLVPLSQIPLTPNGKLDRRALPSQHASVGSSREPRNLTERTLCALFGELLGLEGVGIDDDFFALGGHSLLAVRLIARIRERFGTDVPLRTVIKYPTVAELGTLILANSVPQEHADPFGVVFPLNGDPRTGKPPVWFFHTGGGLSWAYFSFEPYLRDRPLYALQSRGLDGQGTLPGSVEEMVDDYVTEMLEIQPDGPFHLIGWSYGGTVVHAVADALDRRGHEVAFLAILDSLPGHEFKEQAGRDRSEFRKELEDFHKQFMNVGDQEGLLDAMSEVLTNNMHIMAEFESPVYRGDVLYFNAEIKPPGVLQGSWARLWRPYVLGALEVHDVRATHFDMHMPGPAAEIFEVITRRLGAM</sequence>
<dbReference type="Gene3D" id="3.40.50.980">
    <property type="match status" value="2"/>
</dbReference>
<dbReference type="Gene3D" id="3.40.50.1820">
    <property type="entry name" value="alpha/beta hydrolase"/>
    <property type="match status" value="1"/>
</dbReference>
<dbReference type="SUPFAM" id="SSF56801">
    <property type="entry name" value="Acetyl-CoA synthetase-like"/>
    <property type="match status" value="1"/>
</dbReference>
<dbReference type="PROSITE" id="PS50075">
    <property type="entry name" value="CARRIER"/>
    <property type="match status" value="1"/>
</dbReference>
<dbReference type="Pfam" id="PF00550">
    <property type="entry name" value="PP-binding"/>
    <property type="match status" value="1"/>
</dbReference>
<evidence type="ECO:0000256" key="1">
    <source>
        <dbReference type="ARBA" id="ARBA00001957"/>
    </source>
</evidence>
<dbReference type="Pfam" id="PF00501">
    <property type="entry name" value="AMP-binding"/>
    <property type="match status" value="1"/>
</dbReference>
<dbReference type="InterPro" id="IPR020806">
    <property type="entry name" value="PKS_PP-bd"/>
</dbReference>
<evidence type="ECO:0000256" key="2">
    <source>
        <dbReference type="ARBA" id="ARBA00022450"/>
    </source>
</evidence>
<evidence type="ECO:0000256" key="4">
    <source>
        <dbReference type="ARBA" id="ARBA00022737"/>
    </source>
</evidence>
<dbReference type="InterPro" id="IPR029063">
    <property type="entry name" value="SAM-dependent_MTases_sf"/>
</dbReference>
<dbReference type="InterPro" id="IPR001031">
    <property type="entry name" value="Thioesterase"/>
</dbReference>
<dbReference type="InterPro" id="IPR025110">
    <property type="entry name" value="AMP-bd_C"/>
</dbReference>
<dbReference type="InterPro" id="IPR000873">
    <property type="entry name" value="AMP-dep_synth/lig_dom"/>
</dbReference>
<dbReference type="CDD" id="cd02440">
    <property type="entry name" value="AdoMet_MTases"/>
    <property type="match status" value="1"/>
</dbReference>
<dbReference type="Pfam" id="PF13193">
    <property type="entry name" value="AMP-binding_C"/>
    <property type="match status" value="1"/>
</dbReference>
<dbReference type="InterPro" id="IPR006162">
    <property type="entry name" value="Ppantetheine_attach_site"/>
</dbReference>
<dbReference type="Gene3D" id="2.30.38.10">
    <property type="entry name" value="Luciferase, Domain 3"/>
    <property type="match status" value="1"/>
</dbReference>
<comment type="cofactor">
    <cofactor evidence="1">
        <name>pantetheine 4'-phosphate</name>
        <dbReference type="ChEBI" id="CHEBI:47942"/>
    </cofactor>
</comment>
<organism evidence="6">
    <name type="scientific">Actinomadura sp. XM-4-3</name>
    <dbReference type="NCBI Taxonomy" id="1430130"/>
    <lineage>
        <taxon>Bacteria</taxon>
        <taxon>Bacillati</taxon>
        <taxon>Actinomycetota</taxon>
        <taxon>Actinomycetes</taxon>
        <taxon>Streptosporangiales</taxon>
        <taxon>Thermomonosporaceae</taxon>
        <taxon>Actinomadura</taxon>
    </lineage>
</organism>
<feature type="domain" description="Carrier" evidence="5">
    <location>
        <begin position="1322"/>
        <end position="1397"/>
    </location>
</feature>
<dbReference type="SUPFAM" id="SSF53335">
    <property type="entry name" value="S-adenosyl-L-methionine-dependent methyltransferases"/>
    <property type="match status" value="1"/>
</dbReference>
<dbReference type="Gene3D" id="3.40.50.150">
    <property type="entry name" value="Vaccinia Virus protein VP39"/>
    <property type="match status" value="1"/>
</dbReference>
<dbReference type="InterPro" id="IPR045851">
    <property type="entry name" value="AMP-bd_C_sf"/>
</dbReference>
<accession>A0A3G5EA97</accession>
<dbReference type="Gene3D" id="3.30.300.30">
    <property type="match status" value="2"/>
</dbReference>
<dbReference type="InterPro" id="IPR001242">
    <property type="entry name" value="Condensation_dom"/>
</dbReference>
<dbReference type="GO" id="GO:0072330">
    <property type="term" value="P:monocarboxylic acid biosynthetic process"/>
    <property type="evidence" value="ECO:0007669"/>
    <property type="project" value="UniProtKB-ARBA"/>
</dbReference>
<dbReference type="GO" id="GO:0005829">
    <property type="term" value="C:cytosol"/>
    <property type="evidence" value="ECO:0007669"/>
    <property type="project" value="TreeGrafter"/>
</dbReference>
<dbReference type="PROSITE" id="PS00012">
    <property type="entry name" value="PHOSPHOPANTETHEINE"/>
    <property type="match status" value="1"/>
</dbReference>
<gene>
    <name evidence="6" type="primary">verJ</name>
</gene>
<protein>
    <submittedName>
        <fullName evidence="6">VerJ</fullName>
    </submittedName>
</protein>
<dbReference type="Gene3D" id="3.30.559.10">
    <property type="entry name" value="Chloramphenicol acetyltransferase-like domain"/>
    <property type="match status" value="1"/>
</dbReference>
<dbReference type="PROSITE" id="PS00455">
    <property type="entry name" value="AMP_BINDING"/>
    <property type="match status" value="1"/>
</dbReference>
<dbReference type="GO" id="GO:0043041">
    <property type="term" value="P:amino acid activation for nonribosomal peptide biosynthetic process"/>
    <property type="evidence" value="ECO:0007669"/>
    <property type="project" value="TreeGrafter"/>
</dbReference>
<dbReference type="InterPro" id="IPR020845">
    <property type="entry name" value="AMP-binding_CS"/>
</dbReference>
<dbReference type="Pfam" id="PF08242">
    <property type="entry name" value="Methyltransf_12"/>
    <property type="match status" value="1"/>
</dbReference>